<accession>A0A8S1HF81</accession>
<keyword evidence="5 6" id="KW-0472">Membrane</keyword>
<dbReference type="PANTHER" id="PTHR10057">
    <property type="entry name" value="PERIPHERAL-TYPE BENZODIAZEPINE RECEPTOR"/>
    <property type="match status" value="1"/>
</dbReference>
<evidence type="ECO:0000256" key="1">
    <source>
        <dbReference type="ARBA" id="ARBA00004141"/>
    </source>
</evidence>
<dbReference type="Proteomes" id="UP000835052">
    <property type="component" value="Unassembled WGS sequence"/>
</dbReference>
<protein>
    <submittedName>
        <fullName evidence="8">Uncharacterized protein</fullName>
    </submittedName>
</protein>
<dbReference type="EMBL" id="CAJGYM010000045">
    <property type="protein sequence ID" value="CAD6194539.1"/>
    <property type="molecule type" value="Genomic_DNA"/>
</dbReference>
<keyword evidence="9" id="KW-1185">Reference proteome</keyword>
<dbReference type="InterPro" id="IPR004307">
    <property type="entry name" value="TspO_MBR"/>
</dbReference>
<keyword evidence="3 6" id="KW-0812">Transmembrane</keyword>
<evidence type="ECO:0000313" key="9">
    <source>
        <dbReference type="Proteomes" id="UP000835052"/>
    </source>
</evidence>
<evidence type="ECO:0000256" key="7">
    <source>
        <dbReference type="SAM" id="SignalP"/>
    </source>
</evidence>
<dbReference type="GO" id="GO:0005741">
    <property type="term" value="C:mitochondrial outer membrane"/>
    <property type="evidence" value="ECO:0007669"/>
    <property type="project" value="TreeGrafter"/>
</dbReference>
<name>A0A8S1HF81_9PELO</name>
<comment type="similarity">
    <text evidence="2">Belongs to the TspO/BZRP family.</text>
</comment>
<evidence type="ECO:0000256" key="6">
    <source>
        <dbReference type="SAM" id="Phobius"/>
    </source>
</evidence>
<organism evidence="8 9">
    <name type="scientific">Caenorhabditis auriculariae</name>
    <dbReference type="NCBI Taxonomy" id="2777116"/>
    <lineage>
        <taxon>Eukaryota</taxon>
        <taxon>Metazoa</taxon>
        <taxon>Ecdysozoa</taxon>
        <taxon>Nematoda</taxon>
        <taxon>Chromadorea</taxon>
        <taxon>Rhabditida</taxon>
        <taxon>Rhabditina</taxon>
        <taxon>Rhabditomorpha</taxon>
        <taxon>Rhabditoidea</taxon>
        <taxon>Rhabditidae</taxon>
        <taxon>Peloderinae</taxon>
        <taxon>Caenorhabditis</taxon>
    </lineage>
</organism>
<feature type="signal peptide" evidence="7">
    <location>
        <begin position="1"/>
        <end position="22"/>
    </location>
</feature>
<evidence type="ECO:0000256" key="3">
    <source>
        <dbReference type="ARBA" id="ARBA00022692"/>
    </source>
</evidence>
<evidence type="ECO:0000313" key="8">
    <source>
        <dbReference type="EMBL" id="CAD6194539.1"/>
    </source>
</evidence>
<evidence type="ECO:0000256" key="2">
    <source>
        <dbReference type="ARBA" id="ARBA00007524"/>
    </source>
</evidence>
<feature type="chain" id="PRO_5035748210" evidence="7">
    <location>
        <begin position="23"/>
        <end position="170"/>
    </location>
</feature>
<dbReference type="AlphaFoldDB" id="A0A8S1HF81"/>
<proteinExistence type="inferred from homology"/>
<comment type="caution">
    <text evidence="8">The sequence shown here is derived from an EMBL/GenBank/DDBJ whole genome shotgun (WGS) entry which is preliminary data.</text>
</comment>
<reference evidence="8" key="1">
    <citation type="submission" date="2020-10" db="EMBL/GenBank/DDBJ databases">
        <authorList>
            <person name="Kikuchi T."/>
        </authorList>
    </citation>
    <scope>NUCLEOTIDE SEQUENCE</scope>
    <source>
        <strain evidence="8">NKZ352</strain>
    </source>
</reference>
<dbReference type="Gene3D" id="1.20.1260.100">
    <property type="entry name" value="TspO/MBR protein"/>
    <property type="match status" value="1"/>
</dbReference>
<dbReference type="GO" id="GO:0033013">
    <property type="term" value="P:tetrapyrrole metabolic process"/>
    <property type="evidence" value="ECO:0007669"/>
    <property type="project" value="UniProtKB-ARBA"/>
</dbReference>
<sequence length="170" mass="18353">MIWTSIDTRNAVISSLLPGAVAAIGFTQVDQADTIWYNALRKPNYAVKDMSCCAVGDVLALSPLGYASYLVYKQAGGLDTTDAKIGLGLYAASLLLALSKIPAIKSRDLSSLWKNTTLVHLTGAGAAYYFYKIHNNAGLLLLPYVLWSGYHALAFFAMSPDSETHPKKAF</sequence>
<dbReference type="Pfam" id="PF03073">
    <property type="entry name" value="TspO_MBR"/>
    <property type="match status" value="1"/>
</dbReference>
<feature type="transmembrane region" description="Helical" evidence="6">
    <location>
        <begin position="137"/>
        <end position="158"/>
    </location>
</feature>
<dbReference type="OrthoDB" id="8841220at2759"/>
<keyword evidence="4 6" id="KW-1133">Transmembrane helix</keyword>
<comment type="subcellular location">
    <subcellularLocation>
        <location evidence="1">Membrane</location>
        <topology evidence="1">Multi-pass membrane protein</topology>
    </subcellularLocation>
</comment>
<evidence type="ECO:0000256" key="5">
    <source>
        <dbReference type="ARBA" id="ARBA00023136"/>
    </source>
</evidence>
<gene>
    <name evidence="8" type="ORF">CAUJ_LOCUS10458</name>
</gene>
<evidence type="ECO:0000256" key="4">
    <source>
        <dbReference type="ARBA" id="ARBA00022989"/>
    </source>
</evidence>
<dbReference type="InterPro" id="IPR038330">
    <property type="entry name" value="TspO/MBR-related_sf"/>
</dbReference>
<dbReference type="PANTHER" id="PTHR10057:SF0">
    <property type="entry name" value="TRANSLOCATOR PROTEIN"/>
    <property type="match status" value="1"/>
</dbReference>
<keyword evidence="7" id="KW-0732">Signal</keyword>